<sequence length="171" mass="17576">MKDRMRALLATAALVAAPAHAADDCSFVKKVALPSRQQTAVVSSGALEPCSTGSYAVRVYSTAPAAPGFDTDDYVAGVLHPRDGTIADAFTADLGARAPQALVVTTRSAGSGSYVGAQAYVTTPRAVRLVASVDALAPDADVLAALRQALGKRRADACQCARSSSRAARKR</sequence>
<comment type="caution">
    <text evidence="2">The sequence shown here is derived from an EMBL/GenBank/DDBJ whole genome shotgun (WGS) entry which is preliminary data.</text>
</comment>
<proteinExistence type="predicted"/>
<dbReference type="Proteomes" id="UP000056732">
    <property type="component" value="Unassembled WGS sequence"/>
</dbReference>
<feature type="signal peptide" evidence="1">
    <location>
        <begin position="1"/>
        <end position="21"/>
    </location>
</feature>
<dbReference type="Gene3D" id="2.40.128.460">
    <property type="entry name" value="Periplasmic lysozyme inhibitor of I-type lysozyme"/>
    <property type="match status" value="1"/>
</dbReference>
<dbReference type="EMBL" id="LPDO01000018">
    <property type="protein sequence ID" value="KVT61044.1"/>
    <property type="molecule type" value="Genomic_DNA"/>
</dbReference>
<feature type="chain" id="PRO_5043598855" description="PliI/PliC-like inhibitor of I-type lysozyme" evidence="1">
    <location>
        <begin position="22"/>
        <end position="171"/>
    </location>
</feature>
<gene>
    <name evidence="2" type="ORF">WK53_24130</name>
</gene>
<dbReference type="InterPro" id="IPR031948">
    <property type="entry name" value="PliI"/>
</dbReference>
<dbReference type="AlphaFoldDB" id="A0AAW3NGY3"/>
<keyword evidence="1" id="KW-0732">Signal</keyword>
<organism evidence="2 3">
    <name type="scientific">Burkholderia ubonensis</name>
    <dbReference type="NCBI Taxonomy" id="101571"/>
    <lineage>
        <taxon>Bacteria</taxon>
        <taxon>Pseudomonadati</taxon>
        <taxon>Pseudomonadota</taxon>
        <taxon>Betaproteobacteria</taxon>
        <taxon>Burkholderiales</taxon>
        <taxon>Burkholderiaceae</taxon>
        <taxon>Burkholderia</taxon>
        <taxon>Burkholderia cepacia complex</taxon>
    </lineage>
</organism>
<dbReference type="RefSeq" id="WP_059925778.1">
    <property type="nucleotide sequence ID" value="NZ_LPDO01000018.1"/>
</dbReference>
<protein>
    <recommendedName>
        <fullName evidence="4">PliI/PliC-like inhibitor of I-type lysozyme</fullName>
    </recommendedName>
</protein>
<dbReference type="CDD" id="cd09632">
    <property type="entry name" value="PliI_like"/>
    <property type="match status" value="1"/>
</dbReference>
<accession>A0AAW3NGY3</accession>
<evidence type="ECO:0008006" key="4">
    <source>
        <dbReference type="Google" id="ProtNLM"/>
    </source>
</evidence>
<name>A0AAW3NGY3_9BURK</name>
<dbReference type="InterPro" id="IPR038643">
    <property type="entry name" value="PliI_sf"/>
</dbReference>
<evidence type="ECO:0000313" key="2">
    <source>
        <dbReference type="EMBL" id="KVT61044.1"/>
    </source>
</evidence>
<evidence type="ECO:0000313" key="3">
    <source>
        <dbReference type="Proteomes" id="UP000056732"/>
    </source>
</evidence>
<dbReference type="Pfam" id="PF16743">
    <property type="entry name" value="PliI"/>
    <property type="match status" value="1"/>
</dbReference>
<evidence type="ECO:0000256" key="1">
    <source>
        <dbReference type="SAM" id="SignalP"/>
    </source>
</evidence>
<reference evidence="2 3" key="1">
    <citation type="submission" date="2015-11" db="EMBL/GenBank/DDBJ databases">
        <title>Expanding the genomic diversity of Burkholderia species for the development of highly accurate diagnostics.</title>
        <authorList>
            <person name="Sahl J."/>
            <person name="Keim P."/>
            <person name="Wagner D."/>
        </authorList>
    </citation>
    <scope>NUCLEOTIDE SEQUENCE [LARGE SCALE GENOMIC DNA]</scope>
    <source>
        <strain evidence="2 3">MSMB1137WGS</strain>
    </source>
</reference>